<sequence length="69" mass="7999">MLYETLFKNGAVLMIKIIVLIPLILSLIWFGYLTINNYSVADGKQGFKYILLFSCVIAAFFTLMYWLTH</sequence>
<proteinExistence type="predicted"/>
<keyword evidence="1" id="KW-0812">Transmembrane</keyword>
<dbReference type="EMBL" id="JAQQXP010000003">
    <property type="protein sequence ID" value="MDC8832724.1"/>
    <property type="molecule type" value="Genomic_DNA"/>
</dbReference>
<evidence type="ECO:0000313" key="3">
    <source>
        <dbReference type="Proteomes" id="UP001218788"/>
    </source>
</evidence>
<reference evidence="2 3" key="1">
    <citation type="submission" date="2022-10" db="EMBL/GenBank/DDBJ databases">
        <title>Alteromonas sp. chi3 Genome sequencing.</title>
        <authorList>
            <person name="Park S."/>
        </authorList>
    </citation>
    <scope>NUCLEOTIDE SEQUENCE [LARGE SCALE GENOMIC DNA]</scope>
    <source>
        <strain evidence="3">chi3</strain>
    </source>
</reference>
<evidence type="ECO:0000313" key="2">
    <source>
        <dbReference type="EMBL" id="MDC8832724.1"/>
    </source>
</evidence>
<comment type="caution">
    <text evidence="2">The sequence shown here is derived from an EMBL/GenBank/DDBJ whole genome shotgun (WGS) entry which is preliminary data.</text>
</comment>
<evidence type="ECO:0008006" key="4">
    <source>
        <dbReference type="Google" id="ProtNLM"/>
    </source>
</evidence>
<organism evidence="2 3">
    <name type="scientific">Alteromonas gilva</name>
    <dbReference type="NCBI Taxonomy" id="2987522"/>
    <lineage>
        <taxon>Bacteria</taxon>
        <taxon>Pseudomonadati</taxon>
        <taxon>Pseudomonadota</taxon>
        <taxon>Gammaproteobacteria</taxon>
        <taxon>Alteromonadales</taxon>
        <taxon>Alteromonadaceae</taxon>
        <taxon>Alteromonas/Salinimonas group</taxon>
        <taxon>Alteromonas</taxon>
    </lineage>
</organism>
<keyword evidence="1" id="KW-0472">Membrane</keyword>
<accession>A0ABT5L6Q9</accession>
<protein>
    <recommendedName>
        <fullName evidence="4">Succinate dehydrogenase</fullName>
    </recommendedName>
</protein>
<feature type="transmembrane region" description="Helical" evidence="1">
    <location>
        <begin position="12"/>
        <end position="35"/>
    </location>
</feature>
<dbReference type="Proteomes" id="UP001218788">
    <property type="component" value="Unassembled WGS sequence"/>
</dbReference>
<keyword evidence="3" id="KW-1185">Reference proteome</keyword>
<feature type="transmembrane region" description="Helical" evidence="1">
    <location>
        <begin position="47"/>
        <end position="67"/>
    </location>
</feature>
<evidence type="ECO:0000256" key="1">
    <source>
        <dbReference type="SAM" id="Phobius"/>
    </source>
</evidence>
<keyword evidence="1" id="KW-1133">Transmembrane helix</keyword>
<name>A0ABT5L6Q9_9ALTE</name>
<gene>
    <name evidence="2" type="ORF">OIK42_18390</name>
</gene>
<dbReference type="RefSeq" id="WP_273642672.1">
    <property type="nucleotide sequence ID" value="NZ_JAQQXP010000003.1"/>
</dbReference>